<organism evidence="2 3">
    <name type="scientific">Aduncisulcus paluster</name>
    <dbReference type="NCBI Taxonomy" id="2918883"/>
    <lineage>
        <taxon>Eukaryota</taxon>
        <taxon>Metamonada</taxon>
        <taxon>Carpediemonas-like organisms</taxon>
        <taxon>Aduncisulcus</taxon>
    </lineage>
</organism>
<proteinExistence type="predicted"/>
<feature type="compositionally biased region" description="Basic and acidic residues" evidence="1">
    <location>
        <begin position="65"/>
        <end position="77"/>
    </location>
</feature>
<feature type="compositionally biased region" description="Gly residues" evidence="1">
    <location>
        <begin position="110"/>
        <end position="123"/>
    </location>
</feature>
<dbReference type="Proteomes" id="UP001057375">
    <property type="component" value="Unassembled WGS sequence"/>
</dbReference>
<gene>
    <name evidence="2" type="ORF">ADUPG1_000858</name>
</gene>
<protein>
    <submittedName>
        <fullName evidence="2">Uncharacterized protein</fullName>
    </submittedName>
</protein>
<reference evidence="2" key="1">
    <citation type="submission" date="2022-03" db="EMBL/GenBank/DDBJ databases">
        <title>Draft genome sequence of Aduncisulcus paluster, a free-living microaerophilic Fornicata.</title>
        <authorList>
            <person name="Yuyama I."/>
            <person name="Kume K."/>
            <person name="Tamura T."/>
            <person name="Inagaki Y."/>
            <person name="Hashimoto T."/>
        </authorList>
    </citation>
    <scope>NUCLEOTIDE SEQUENCE</scope>
    <source>
        <strain evidence="2">NY0171</strain>
    </source>
</reference>
<evidence type="ECO:0000313" key="3">
    <source>
        <dbReference type="Proteomes" id="UP001057375"/>
    </source>
</evidence>
<evidence type="ECO:0000256" key="1">
    <source>
        <dbReference type="SAM" id="MobiDB-lite"/>
    </source>
</evidence>
<name>A0ABQ5K8Q9_9EUKA</name>
<accession>A0ABQ5K8Q9</accession>
<feature type="non-terminal residue" evidence="2">
    <location>
        <position position="151"/>
    </location>
</feature>
<dbReference type="EMBL" id="BQXS01000475">
    <property type="protein sequence ID" value="GKT28778.1"/>
    <property type="molecule type" value="Genomic_DNA"/>
</dbReference>
<feature type="region of interest" description="Disordered" evidence="1">
    <location>
        <begin position="54"/>
        <end position="151"/>
    </location>
</feature>
<comment type="caution">
    <text evidence="2">The sequence shown here is derived from an EMBL/GenBank/DDBJ whole genome shotgun (WGS) entry which is preliminary data.</text>
</comment>
<feature type="compositionally biased region" description="Polar residues" evidence="1">
    <location>
        <begin position="1"/>
        <end position="21"/>
    </location>
</feature>
<evidence type="ECO:0000313" key="2">
    <source>
        <dbReference type="EMBL" id="GKT28778.1"/>
    </source>
</evidence>
<feature type="region of interest" description="Disordered" evidence="1">
    <location>
        <begin position="1"/>
        <end position="25"/>
    </location>
</feature>
<keyword evidence="3" id="KW-1185">Reference proteome</keyword>
<sequence>MVTIDSLGNSASTGVFKLNQNEQDEQRKAIDERLKDGDTVKISAEAMELFKSKMEEYGAENPGDLTKEQHEDLKDTMESFAEENGINPENMPRPGGRPSGMPPGGMPPDGEGGAPGGGMGGGEENQQVGAMAGAGGAAASSSSESTDVEDK</sequence>